<dbReference type="AlphaFoldDB" id="A0A3M4LJ10"/>
<name>A0A3M4LJ10_PSECI</name>
<dbReference type="Proteomes" id="UP000277236">
    <property type="component" value="Unassembled WGS sequence"/>
</dbReference>
<organism evidence="1 2">
    <name type="scientific">Pseudomonas cichorii</name>
    <dbReference type="NCBI Taxonomy" id="36746"/>
    <lineage>
        <taxon>Bacteria</taxon>
        <taxon>Pseudomonadati</taxon>
        <taxon>Pseudomonadota</taxon>
        <taxon>Gammaproteobacteria</taxon>
        <taxon>Pseudomonadales</taxon>
        <taxon>Pseudomonadaceae</taxon>
        <taxon>Pseudomonas</taxon>
    </lineage>
</organism>
<evidence type="ECO:0000313" key="2">
    <source>
        <dbReference type="Proteomes" id="UP000277236"/>
    </source>
</evidence>
<comment type="caution">
    <text evidence="1">The sequence shown here is derived from an EMBL/GenBank/DDBJ whole genome shotgun (WGS) entry which is preliminary data.</text>
</comment>
<accession>A0A3M4LJ10</accession>
<evidence type="ECO:0000313" key="1">
    <source>
        <dbReference type="EMBL" id="RMQ41499.1"/>
    </source>
</evidence>
<reference evidence="1 2" key="1">
    <citation type="submission" date="2018-08" db="EMBL/GenBank/DDBJ databases">
        <title>Recombination of ecologically and evolutionarily significant loci maintains genetic cohesion in the Pseudomonas syringae species complex.</title>
        <authorList>
            <person name="Dillon M."/>
            <person name="Thakur S."/>
            <person name="Almeida R.N.D."/>
            <person name="Weir B.S."/>
            <person name="Guttman D.S."/>
        </authorList>
    </citation>
    <scope>NUCLEOTIDE SEQUENCE [LARGE SCALE GENOMIC DNA]</scope>
    <source>
        <strain evidence="1 2">ICMP 3353</strain>
    </source>
</reference>
<gene>
    <name evidence="1" type="ORF">ALQ04_200031</name>
</gene>
<proteinExistence type="predicted"/>
<protein>
    <submittedName>
        <fullName evidence="1">Uncharacterized protein</fullName>
    </submittedName>
</protein>
<dbReference type="EMBL" id="RBRE01000086">
    <property type="protein sequence ID" value="RMQ41499.1"/>
    <property type="molecule type" value="Genomic_DNA"/>
</dbReference>
<sequence length="60" mass="6560">MRMEARKGQTRLVRGLVHDSRTPLGGKPKAKTMWIAGNYDVGTYPNASLSRLCTITEAGP</sequence>